<evidence type="ECO:0000256" key="1">
    <source>
        <dbReference type="SAM" id="MobiDB-lite"/>
    </source>
</evidence>
<evidence type="ECO:0000259" key="2">
    <source>
        <dbReference type="PROSITE" id="PS50909"/>
    </source>
</evidence>
<feature type="region of interest" description="Disordered" evidence="1">
    <location>
        <begin position="295"/>
        <end position="444"/>
    </location>
</feature>
<gene>
    <name evidence="3" type="ORF">J3D65DRAFT_669170</name>
</gene>
<feature type="compositionally biased region" description="Low complexity" evidence="1">
    <location>
        <begin position="501"/>
        <end position="517"/>
    </location>
</feature>
<feature type="domain" description="GAT" evidence="2">
    <location>
        <begin position="205"/>
        <end position="296"/>
    </location>
</feature>
<dbReference type="SUPFAM" id="SSF89009">
    <property type="entry name" value="GAT-like domain"/>
    <property type="match status" value="1"/>
</dbReference>
<comment type="caution">
    <text evidence="3">The sequence shown here is derived from an EMBL/GenBank/DDBJ whole genome shotgun (WGS) entry which is preliminary data.</text>
</comment>
<proteinExistence type="predicted"/>
<feature type="region of interest" description="Disordered" evidence="1">
    <location>
        <begin position="168"/>
        <end position="215"/>
    </location>
</feature>
<feature type="region of interest" description="Disordered" evidence="1">
    <location>
        <begin position="482"/>
        <end position="523"/>
    </location>
</feature>
<dbReference type="PANTHER" id="PTHR47789:SF2">
    <property type="entry name" value="VHS DOMAIN-CONTAINING PROTEIN"/>
    <property type="match status" value="1"/>
</dbReference>
<organism evidence="3 4">
    <name type="scientific">Phyllosticta citribraziliensis</name>
    <dbReference type="NCBI Taxonomy" id="989973"/>
    <lineage>
        <taxon>Eukaryota</taxon>
        <taxon>Fungi</taxon>
        <taxon>Dikarya</taxon>
        <taxon>Ascomycota</taxon>
        <taxon>Pezizomycotina</taxon>
        <taxon>Dothideomycetes</taxon>
        <taxon>Dothideomycetes incertae sedis</taxon>
        <taxon>Botryosphaeriales</taxon>
        <taxon>Phyllostictaceae</taxon>
        <taxon>Phyllosticta</taxon>
    </lineage>
</organism>
<dbReference type="Gene3D" id="1.20.58.160">
    <property type="match status" value="1"/>
</dbReference>
<dbReference type="EMBL" id="JBBPEH010000008">
    <property type="protein sequence ID" value="KAK7535052.1"/>
    <property type="molecule type" value="Genomic_DNA"/>
</dbReference>
<dbReference type="RefSeq" id="XP_066653777.1">
    <property type="nucleotide sequence ID" value="XM_066803170.1"/>
</dbReference>
<dbReference type="PANTHER" id="PTHR47789">
    <property type="entry name" value="LAS SEVENTEEN-BINDING PROTEIN 5"/>
    <property type="match status" value="1"/>
</dbReference>
<protein>
    <recommendedName>
        <fullName evidence="2">GAT domain-containing protein</fullName>
    </recommendedName>
</protein>
<dbReference type="Pfam" id="PF03127">
    <property type="entry name" value="GAT"/>
    <property type="match status" value="1"/>
</dbReference>
<dbReference type="InterPro" id="IPR008942">
    <property type="entry name" value="ENTH_VHS"/>
</dbReference>
<evidence type="ECO:0000313" key="4">
    <source>
        <dbReference type="Proteomes" id="UP001360953"/>
    </source>
</evidence>
<dbReference type="InterPro" id="IPR038425">
    <property type="entry name" value="GAT_sf"/>
</dbReference>
<feature type="compositionally biased region" description="Low complexity" evidence="1">
    <location>
        <begin position="325"/>
        <end position="347"/>
    </location>
</feature>
<dbReference type="GeneID" id="92036076"/>
<reference evidence="3 4" key="1">
    <citation type="submission" date="2024-04" db="EMBL/GenBank/DDBJ databases">
        <title>Phyllosticta paracitricarpa is synonymous to the EU quarantine fungus P. citricarpa based on phylogenomic analyses.</title>
        <authorList>
            <consortium name="Lawrence Berkeley National Laboratory"/>
            <person name="Van ingen-buijs V.A."/>
            <person name="Van westerhoven A.C."/>
            <person name="Haridas S."/>
            <person name="Skiadas P."/>
            <person name="Martin F."/>
            <person name="Groenewald J.Z."/>
            <person name="Crous P.W."/>
            <person name="Seidl M.F."/>
        </authorList>
    </citation>
    <scope>NUCLEOTIDE SEQUENCE [LARGE SCALE GENOMIC DNA]</scope>
    <source>
        <strain evidence="3 4">CPC 17464</strain>
    </source>
</reference>
<dbReference type="Proteomes" id="UP001360953">
    <property type="component" value="Unassembled WGS sequence"/>
</dbReference>
<dbReference type="SUPFAM" id="SSF48464">
    <property type="entry name" value="ENTH/VHS domain"/>
    <property type="match status" value="1"/>
</dbReference>
<dbReference type="CDD" id="cd21383">
    <property type="entry name" value="GAT_GGA_Tom1-like"/>
    <property type="match status" value="1"/>
</dbReference>
<evidence type="ECO:0000313" key="3">
    <source>
        <dbReference type="EMBL" id="KAK7535052.1"/>
    </source>
</evidence>
<name>A0ABR1LMS9_9PEZI</name>
<dbReference type="InterPro" id="IPR045007">
    <property type="entry name" value="LSB5"/>
</dbReference>
<feature type="compositionally biased region" description="Polar residues" evidence="1">
    <location>
        <begin position="313"/>
        <end position="324"/>
    </location>
</feature>
<accession>A0ABR1LMS9</accession>
<feature type="compositionally biased region" description="Pro residues" evidence="1">
    <location>
        <begin position="190"/>
        <end position="204"/>
    </location>
</feature>
<dbReference type="InterPro" id="IPR004152">
    <property type="entry name" value="GAT_dom"/>
</dbReference>
<keyword evidence="4" id="KW-1185">Reference proteome</keyword>
<dbReference type="Gene3D" id="1.25.40.90">
    <property type="match status" value="1"/>
</dbReference>
<sequence length="523" mass="56299">MVLKRVQNMLNSRFPGSSAEDIADQDSPEANATRGVRLFCESGGPNNAAEEIQYLPDIVTAAESSPQAAQACAYQIRKFLAKGYNSKPHIQYNAVMLIRILADNPGPTFTRNIDSKFVDTVKETLRNSKDPSVQQIMRETLHALERDKAFDTNLNPLFAMWRKEQMPPGMAPRTLNAPQWQPQMAGGFAPPQPSRSPQPQPQSLPSPSELSARVEEARTSAKLLLQLIQSTPAAEVDSHELIKEFGERCQQAQRSMQIYINTATSSSSGDDETLLTLIETNEQLSLALTKHQRALLSARRSHSSTNVHRDSQEQQTHTGPTTATGSVYSQSGSVSPSATYSSSPFASMNSGAPPPPHLQASLANRYTADSGDYRQPQTQTQAPGALPHIPTSSGRSTPLMDPTKTAYGPDPTVDRDDDPFADSHSAQYGGGAGSGANRPSSTSAYFARQESAGNHATMHGGAEAFSPADDQQQQQYAYGYSRGTGLPMGGDVSPVEETRRGANGNGPAAAAAATTTGEVRYRY</sequence>
<dbReference type="PROSITE" id="PS50909">
    <property type="entry name" value="GAT"/>
    <property type="match status" value="1"/>
</dbReference>